<dbReference type="InterPro" id="IPR020590">
    <property type="entry name" value="Guanylate_kinase_CS"/>
</dbReference>
<feature type="domain" description="Guanylate kinase-like" evidence="1">
    <location>
        <begin position="47"/>
        <end position="219"/>
    </location>
</feature>
<dbReference type="OrthoDB" id="439127at2759"/>
<sequence length="235" mass="27477">MPYNCCPVITQFYREIKYEARSADEYEFDEVKSYEEVTLMPPSVDLYRPVVLIGPPGIGRNELKRRLILFDSKKFATTIPTTSRPQRPGETEGVEYYFRSRLQMEKLIRERRFNIMDQHRTCILNPHPQAVRALRTPELKPYFIFVKPPPYPTLEATRSCAEVRSTFDSDYSRGFTSSELLQMIETGNRLEATFGHFFDYVLINGNLEFAFRELVEAISSMQTQPCWVPKDWVSS</sequence>
<gene>
    <name evidence="2" type="ORF">SBAD_LOCUS8057</name>
</gene>
<evidence type="ECO:0000259" key="1">
    <source>
        <dbReference type="PROSITE" id="PS50052"/>
    </source>
</evidence>
<dbReference type="PROSITE" id="PS00856">
    <property type="entry name" value="GUANYLATE_KINASE_1"/>
    <property type="match status" value="1"/>
</dbReference>
<accession>A0A183IWR0</accession>
<dbReference type="Gene3D" id="3.40.50.300">
    <property type="entry name" value="P-loop containing nucleotide triphosphate hydrolases"/>
    <property type="match status" value="1"/>
</dbReference>
<protein>
    <submittedName>
        <fullName evidence="4">Guanylate kinase-like domain-containing protein</fullName>
    </submittedName>
</protein>
<keyword evidence="3" id="KW-1185">Reference proteome</keyword>
<dbReference type="Pfam" id="PF00625">
    <property type="entry name" value="Guanylate_kin"/>
    <property type="match status" value="2"/>
</dbReference>
<dbReference type="EMBL" id="UZAM01011206">
    <property type="protein sequence ID" value="VDP15179.1"/>
    <property type="molecule type" value="Genomic_DNA"/>
</dbReference>
<dbReference type="InterPro" id="IPR008145">
    <property type="entry name" value="GK/Ca_channel_bsu"/>
</dbReference>
<dbReference type="WBParaSite" id="SBAD_0000835601-mRNA-1">
    <property type="protein sequence ID" value="SBAD_0000835601-mRNA-1"/>
    <property type="gene ID" value="SBAD_0000835601"/>
</dbReference>
<reference evidence="2 3" key="2">
    <citation type="submission" date="2018-11" db="EMBL/GenBank/DDBJ databases">
        <authorList>
            <consortium name="Pathogen Informatics"/>
        </authorList>
    </citation>
    <scope>NUCLEOTIDE SEQUENCE [LARGE SCALE GENOMIC DNA]</scope>
</reference>
<dbReference type="PROSITE" id="PS50052">
    <property type="entry name" value="GUANYLATE_KINASE_2"/>
    <property type="match status" value="1"/>
</dbReference>
<organism evidence="4">
    <name type="scientific">Soboliphyme baturini</name>
    <dbReference type="NCBI Taxonomy" id="241478"/>
    <lineage>
        <taxon>Eukaryota</taxon>
        <taxon>Metazoa</taxon>
        <taxon>Ecdysozoa</taxon>
        <taxon>Nematoda</taxon>
        <taxon>Enoplea</taxon>
        <taxon>Dorylaimia</taxon>
        <taxon>Dioctophymatida</taxon>
        <taxon>Dioctophymatoidea</taxon>
        <taxon>Soboliphymatidae</taxon>
        <taxon>Soboliphyme</taxon>
    </lineage>
</organism>
<dbReference type="AlphaFoldDB" id="A0A183IWR0"/>
<dbReference type="PANTHER" id="PTHR23122">
    <property type="entry name" value="MEMBRANE-ASSOCIATED GUANYLATE KINASE MAGUK"/>
    <property type="match status" value="1"/>
</dbReference>
<dbReference type="Proteomes" id="UP000270296">
    <property type="component" value="Unassembled WGS sequence"/>
</dbReference>
<name>A0A183IWR0_9BILA</name>
<reference evidence="4" key="1">
    <citation type="submission" date="2016-06" db="UniProtKB">
        <authorList>
            <consortium name="WormBaseParasite"/>
        </authorList>
    </citation>
    <scope>IDENTIFICATION</scope>
</reference>
<dbReference type="InterPro" id="IPR050716">
    <property type="entry name" value="MAGUK"/>
</dbReference>
<evidence type="ECO:0000313" key="3">
    <source>
        <dbReference type="Proteomes" id="UP000270296"/>
    </source>
</evidence>
<evidence type="ECO:0000313" key="2">
    <source>
        <dbReference type="EMBL" id="VDP15179.1"/>
    </source>
</evidence>
<dbReference type="SMART" id="SM00072">
    <property type="entry name" value="GuKc"/>
    <property type="match status" value="1"/>
</dbReference>
<evidence type="ECO:0000313" key="4">
    <source>
        <dbReference type="WBParaSite" id="SBAD_0000835601-mRNA-1"/>
    </source>
</evidence>
<dbReference type="SUPFAM" id="SSF52540">
    <property type="entry name" value="P-loop containing nucleoside triphosphate hydrolases"/>
    <property type="match status" value="1"/>
</dbReference>
<dbReference type="InterPro" id="IPR008144">
    <property type="entry name" value="Guanylate_kin-like_dom"/>
</dbReference>
<dbReference type="InterPro" id="IPR027417">
    <property type="entry name" value="P-loop_NTPase"/>
</dbReference>
<proteinExistence type="predicted"/>